<feature type="domain" description="Fibronectin type-III" evidence="8">
    <location>
        <begin position="186"/>
        <end position="273"/>
    </location>
</feature>
<dbReference type="RefSeq" id="WP_138695574.1">
    <property type="nucleotide sequence ID" value="NZ_JBHSAZ010000026.1"/>
</dbReference>
<dbReference type="Pfam" id="PF00041">
    <property type="entry name" value="fn3"/>
    <property type="match status" value="2"/>
</dbReference>
<dbReference type="Proteomes" id="UP000306628">
    <property type="component" value="Unassembled WGS sequence"/>
</dbReference>
<dbReference type="OrthoDB" id="99456at2"/>
<evidence type="ECO:0000256" key="2">
    <source>
        <dbReference type="ARBA" id="ARBA00022801"/>
    </source>
</evidence>
<organism evidence="9 10">
    <name type="scientific">Nonomuraea zeae</name>
    <dbReference type="NCBI Taxonomy" id="1642303"/>
    <lineage>
        <taxon>Bacteria</taxon>
        <taxon>Bacillati</taxon>
        <taxon>Actinomycetota</taxon>
        <taxon>Actinomycetes</taxon>
        <taxon>Streptosporangiales</taxon>
        <taxon>Streptosporangiaceae</taxon>
        <taxon>Nonomuraea</taxon>
    </lineage>
</organism>
<feature type="domain" description="Fibronectin type-III" evidence="8">
    <location>
        <begin position="98"/>
        <end position="183"/>
    </location>
</feature>
<dbReference type="InterPro" id="IPR036573">
    <property type="entry name" value="CBM_sf_5/12"/>
</dbReference>
<dbReference type="SMART" id="SM00495">
    <property type="entry name" value="ChtBD3"/>
    <property type="match status" value="1"/>
</dbReference>
<proteinExistence type="predicted"/>
<keyword evidence="2" id="KW-0378">Hydrolase</keyword>
<dbReference type="InterPro" id="IPR003961">
    <property type="entry name" value="FN3_dom"/>
</dbReference>
<dbReference type="CDD" id="cd12214">
    <property type="entry name" value="ChiA1_BD"/>
    <property type="match status" value="1"/>
</dbReference>
<dbReference type="SUPFAM" id="SSF51055">
    <property type="entry name" value="Carbohydrate binding domain"/>
    <property type="match status" value="1"/>
</dbReference>
<evidence type="ECO:0000259" key="8">
    <source>
        <dbReference type="PROSITE" id="PS50853"/>
    </source>
</evidence>
<dbReference type="SUPFAM" id="SSF49265">
    <property type="entry name" value="Fibronectin type III"/>
    <property type="match status" value="1"/>
</dbReference>
<evidence type="ECO:0000256" key="6">
    <source>
        <dbReference type="SAM" id="MobiDB-lite"/>
    </source>
</evidence>
<evidence type="ECO:0000256" key="4">
    <source>
        <dbReference type="ARBA" id="ARBA00023295"/>
    </source>
</evidence>
<dbReference type="Gene3D" id="2.10.10.20">
    <property type="entry name" value="Carbohydrate-binding module superfamily 5/12"/>
    <property type="match status" value="1"/>
</dbReference>
<protein>
    <submittedName>
        <fullName evidence="9">Chitinase</fullName>
    </submittedName>
</protein>
<keyword evidence="3" id="KW-0119">Carbohydrate metabolism</keyword>
<dbReference type="GO" id="GO:0030246">
    <property type="term" value="F:carbohydrate binding"/>
    <property type="evidence" value="ECO:0007669"/>
    <property type="project" value="InterPro"/>
</dbReference>
<dbReference type="CDD" id="cd00063">
    <property type="entry name" value="FN3"/>
    <property type="match status" value="2"/>
</dbReference>
<dbReference type="GO" id="GO:0005576">
    <property type="term" value="C:extracellular region"/>
    <property type="evidence" value="ECO:0007669"/>
    <property type="project" value="InterPro"/>
</dbReference>
<dbReference type="Gene3D" id="2.60.40.10">
    <property type="entry name" value="Immunoglobulins"/>
    <property type="match status" value="2"/>
</dbReference>
<dbReference type="SMART" id="SM00060">
    <property type="entry name" value="FN3"/>
    <property type="match status" value="2"/>
</dbReference>
<feature type="chain" id="PRO_5024308764" evidence="7">
    <location>
        <begin position="30"/>
        <end position="562"/>
    </location>
</feature>
<dbReference type="InterPro" id="IPR017853">
    <property type="entry name" value="GH"/>
</dbReference>
<dbReference type="GO" id="GO:0000272">
    <property type="term" value="P:polysaccharide catabolic process"/>
    <property type="evidence" value="ECO:0007669"/>
    <property type="project" value="UniProtKB-KW"/>
</dbReference>
<keyword evidence="5" id="KW-0624">Polysaccharide degradation</keyword>
<dbReference type="PANTHER" id="PTHR42976:SF1">
    <property type="entry name" value="GH18 DOMAIN-CONTAINING PROTEIN-RELATED"/>
    <property type="match status" value="1"/>
</dbReference>
<feature type="signal peptide" evidence="7">
    <location>
        <begin position="1"/>
        <end position="29"/>
    </location>
</feature>
<evidence type="ECO:0000256" key="7">
    <source>
        <dbReference type="SAM" id="SignalP"/>
    </source>
</evidence>
<reference evidence="9 10" key="1">
    <citation type="submission" date="2019-05" db="EMBL/GenBank/DDBJ databases">
        <title>Draft genome sequence of Nonomuraea zeae DSM 100528.</title>
        <authorList>
            <person name="Saricaoglu S."/>
            <person name="Isik K."/>
        </authorList>
    </citation>
    <scope>NUCLEOTIDE SEQUENCE [LARGE SCALE GENOMIC DNA]</scope>
    <source>
        <strain evidence="9 10">DSM 100528</strain>
    </source>
</reference>
<keyword evidence="10" id="KW-1185">Reference proteome</keyword>
<dbReference type="PANTHER" id="PTHR42976">
    <property type="entry name" value="BIFUNCTIONAL CHITINASE/LYSOZYME-RELATED"/>
    <property type="match status" value="1"/>
</dbReference>
<dbReference type="InterPro" id="IPR013783">
    <property type="entry name" value="Ig-like_fold"/>
</dbReference>
<dbReference type="SUPFAM" id="SSF51445">
    <property type="entry name" value="(Trans)glycosidases"/>
    <property type="match status" value="1"/>
</dbReference>
<dbReference type="CDD" id="cd06543">
    <property type="entry name" value="GH18_PF-ChiA-like"/>
    <property type="match status" value="1"/>
</dbReference>
<dbReference type="GO" id="GO:0004553">
    <property type="term" value="F:hydrolase activity, hydrolyzing O-glycosyl compounds"/>
    <property type="evidence" value="ECO:0007669"/>
    <property type="project" value="InterPro"/>
</dbReference>
<keyword evidence="1 7" id="KW-0732">Signal</keyword>
<dbReference type="PROSITE" id="PS50853">
    <property type="entry name" value="FN3"/>
    <property type="match status" value="2"/>
</dbReference>
<dbReference type="InterPro" id="IPR052750">
    <property type="entry name" value="GH18_Chitinase"/>
</dbReference>
<evidence type="ECO:0000313" key="9">
    <source>
        <dbReference type="EMBL" id="TMR26342.1"/>
    </source>
</evidence>
<dbReference type="AlphaFoldDB" id="A0A5S4G0H0"/>
<dbReference type="InterPro" id="IPR003610">
    <property type="entry name" value="CBM5/12"/>
</dbReference>
<comment type="caution">
    <text evidence="9">The sequence shown here is derived from an EMBL/GenBank/DDBJ whole genome shotgun (WGS) entry which is preliminary data.</text>
</comment>
<dbReference type="EMBL" id="VCKX01000201">
    <property type="protein sequence ID" value="TMR26342.1"/>
    <property type="molecule type" value="Genomic_DNA"/>
</dbReference>
<dbReference type="Pfam" id="PF02839">
    <property type="entry name" value="CBM_5_12"/>
    <property type="match status" value="1"/>
</dbReference>
<dbReference type="InterPro" id="IPR036116">
    <property type="entry name" value="FN3_sf"/>
</dbReference>
<name>A0A5S4G0H0_9ACTN</name>
<gene>
    <name evidence="9" type="ORF">ETD85_42845</name>
</gene>
<dbReference type="Gene3D" id="3.20.20.80">
    <property type="entry name" value="Glycosidases"/>
    <property type="match status" value="1"/>
</dbReference>
<evidence type="ECO:0000256" key="5">
    <source>
        <dbReference type="ARBA" id="ARBA00023326"/>
    </source>
</evidence>
<accession>A0A5S4G0H0</accession>
<feature type="region of interest" description="Disordered" evidence="6">
    <location>
        <begin position="166"/>
        <end position="196"/>
    </location>
</feature>
<evidence type="ECO:0000256" key="3">
    <source>
        <dbReference type="ARBA" id="ARBA00023277"/>
    </source>
</evidence>
<evidence type="ECO:0000256" key="1">
    <source>
        <dbReference type="ARBA" id="ARBA00022729"/>
    </source>
</evidence>
<sequence>MKFRSRLTALTAALALALTGAGLASGAPAAFGETSQLQLAAAWAPWTAYATGAVVTYNGVDYVCLQGHTSQPGWEPPNVPALWKPGSGGGTDTQAPSVPGNLRSTGVTSSSVALAWNASTDNVGVTGYNVYRGGTLVTTVTGTTYTDTGRAASTSYTYTVRARDAAGNVSGDSNSVTATTSGGTGAPGQPGTVTTSVTSSSIALSWGASSGTVTGYRVYEGSTQRAQVTGTSATVSGLGACTTHTYTVKAYNSAGESAGRDATATTTGCSNPTKMPGAPYLYMGWGNPPNPGTVMDATGVRSFTMAFILASGGCNPAWDGNRALTGGADQQAINTIKSKGGSVQISFGGWQGNKLGPNCSTPQAFATAVQQVINAVGPAVVDFDIENTDEFENYTVQDRILNGLKIVKQNNPNVKVVVTFGTTKTGPNAHGIRLINQAKALAVPIDNYTIMPFDFGGTNMYQDTVNASEGLKNALKSAFGWTDAQAYAHMGISGMNGLSDQQELTSPATWTQIRDWANSHGLTRLAYWAVNRDRPCPGGGVVSNCSGIAQADWEFTRTTAGF</sequence>
<keyword evidence="4" id="KW-0326">Glycosidase</keyword>
<dbReference type="FunFam" id="2.60.40.10:FF:001114">
    <property type="entry name" value="Chitinase A1"/>
    <property type="match status" value="1"/>
</dbReference>
<evidence type="ECO:0000313" key="10">
    <source>
        <dbReference type="Proteomes" id="UP000306628"/>
    </source>
</evidence>